<dbReference type="InterPro" id="IPR011990">
    <property type="entry name" value="TPR-like_helical_dom_sf"/>
</dbReference>
<dbReference type="PROSITE" id="PS50005">
    <property type="entry name" value="TPR"/>
    <property type="match status" value="3"/>
</dbReference>
<feature type="repeat" description="TPR" evidence="3">
    <location>
        <begin position="289"/>
        <end position="322"/>
    </location>
</feature>
<evidence type="ECO:0000259" key="5">
    <source>
        <dbReference type="Pfam" id="PF01832"/>
    </source>
</evidence>
<accession>A0A2S0M466</accession>
<reference evidence="6 7" key="1">
    <citation type="journal article" date="2018" name="Genome Announc.">
        <title>Complete genomes of two Megasphaera elsdenii strains, NCIMB 702410 and ATCC 25940.</title>
        <authorList>
            <person name="Hatmaker E.A."/>
            <person name="O'Dell K."/>
            <person name="Riley L.A."/>
            <person name="Klingeman D.M."/>
            <person name="Guss A.M."/>
        </authorList>
    </citation>
    <scope>NUCLEOTIDE SEQUENCE [LARGE SCALE GENOMIC DNA]</scope>
    <source>
        <strain evidence="6 7">NCIMB702410</strain>
    </source>
</reference>
<sequence>MPYKKGKGLVAAALVASLCLLPAGLVPAPVRAAGEALRADTRALKQADWQLARPYGRPMLDVAQGADTILGPATIPARQMVHFIRQRNPHPKLNAPLEDVVQAYYDEAGREGIRPDVALCQALKETGYFAYGGDVSPDQNNFCGLGATGNRVAGARFATPQIGVRAHIQHLLAYASTERPKTAIVDPRYELLAEKHPELYGKVDSWTGLNGRWAVPGKHYGQEILWMWTEAQTPDGTHDNLVTGFQKVFAHPDDAQAYLYRGILFFDRHDYWLAERDFRRALALDKTSPAAWYDLALTQQKRGELEASLASYDQAVACRPEYLQAWYNRGLVAMELKQDDKARQSFQEILRFSPQSADAANAMAVLYLRKGNADKAGSWLERAGQINSANPRIQANRQQFQTYLR</sequence>
<dbReference type="PANTHER" id="PTHR44858:SF1">
    <property type="entry name" value="UDP-N-ACETYLGLUCOSAMINE--PEPTIDE N-ACETYLGLUCOSAMINYLTRANSFERASE SPINDLY-RELATED"/>
    <property type="match status" value="1"/>
</dbReference>
<organism evidence="6 7">
    <name type="scientific">Megasphaera elsdenii</name>
    <dbReference type="NCBI Taxonomy" id="907"/>
    <lineage>
        <taxon>Bacteria</taxon>
        <taxon>Bacillati</taxon>
        <taxon>Bacillota</taxon>
        <taxon>Negativicutes</taxon>
        <taxon>Veillonellales</taxon>
        <taxon>Veillonellaceae</taxon>
        <taxon>Megasphaera</taxon>
    </lineage>
</organism>
<dbReference type="GO" id="GO:0004040">
    <property type="term" value="F:amidase activity"/>
    <property type="evidence" value="ECO:0007669"/>
    <property type="project" value="InterPro"/>
</dbReference>
<dbReference type="SUPFAM" id="SSF48452">
    <property type="entry name" value="TPR-like"/>
    <property type="match status" value="1"/>
</dbReference>
<evidence type="ECO:0000256" key="3">
    <source>
        <dbReference type="PROSITE-ProRule" id="PRU00339"/>
    </source>
</evidence>
<feature type="signal peptide" evidence="4">
    <location>
        <begin position="1"/>
        <end position="32"/>
    </location>
</feature>
<keyword evidence="2 3" id="KW-0802">TPR repeat</keyword>
<proteinExistence type="predicted"/>
<evidence type="ECO:0000256" key="1">
    <source>
        <dbReference type="ARBA" id="ARBA00022737"/>
    </source>
</evidence>
<dbReference type="AlphaFoldDB" id="A0A2S0M466"/>
<evidence type="ECO:0000313" key="7">
    <source>
        <dbReference type="Proteomes" id="UP000238358"/>
    </source>
</evidence>
<dbReference type="Pfam" id="PF13432">
    <property type="entry name" value="TPR_16"/>
    <property type="match status" value="1"/>
</dbReference>
<keyword evidence="1" id="KW-0677">Repeat</keyword>
<feature type="repeat" description="TPR" evidence="3">
    <location>
        <begin position="323"/>
        <end position="356"/>
    </location>
</feature>
<dbReference type="Gene3D" id="1.25.40.10">
    <property type="entry name" value="Tetratricopeptide repeat domain"/>
    <property type="match status" value="1"/>
</dbReference>
<dbReference type="InterPro" id="IPR019734">
    <property type="entry name" value="TPR_rpt"/>
</dbReference>
<evidence type="ECO:0000256" key="4">
    <source>
        <dbReference type="SAM" id="SignalP"/>
    </source>
</evidence>
<keyword evidence="4" id="KW-0732">Signal</keyword>
<dbReference type="OrthoDB" id="9763643at2"/>
<dbReference type="Proteomes" id="UP000238358">
    <property type="component" value="Chromosome"/>
</dbReference>
<dbReference type="InterPro" id="IPR002901">
    <property type="entry name" value="MGlyc_endo_b_GlcNAc-like_dom"/>
</dbReference>
<protein>
    <submittedName>
        <fullName evidence="6">Tetratricopeptide repeat protein</fullName>
    </submittedName>
</protein>
<dbReference type="RefSeq" id="WP_027894832.1">
    <property type="nucleotide sequence ID" value="NZ_CP027569.1"/>
</dbReference>
<dbReference type="PANTHER" id="PTHR44858">
    <property type="entry name" value="TETRATRICOPEPTIDE REPEAT PROTEIN 6"/>
    <property type="match status" value="1"/>
</dbReference>
<dbReference type="InterPro" id="IPR050498">
    <property type="entry name" value="Ycf3"/>
</dbReference>
<evidence type="ECO:0000256" key="2">
    <source>
        <dbReference type="ARBA" id="ARBA00022803"/>
    </source>
</evidence>
<dbReference type="EMBL" id="CP027569">
    <property type="protein sequence ID" value="AVO26228.1"/>
    <property type="molecule type" value="Genomic_DNA"/>
</dbReference>
<feature type="chain" id="PRO_5015663909" evidence="4">
    <location>
        <begin position="33"/>
        <end position="405"/>
    </location>
</feature>
<evidence type="ECO:0000313" key="6">
    <source>
        <dbReference type="EMBL" id="AVO26228.1"/>
    </source>
</evidence>
<feature type="domain" description="Mannosyl-glycoprotein endo-beta-N-acetylglucosamidase-like" evidence="5">
    <location>
        <begin position="102"/>
        <end position="190"/>
    </location>
</feature>
<gene>
    <name evidence="6" type="ORF">C6Y28_00510</name>
</gene>
<feature type="repeat" description="TPR" evidence="3">
    <location>
        <begin position="255"/>
        <end position="288"/>
    </location>
</feature>
<name>A0A2S0M466_MEGEL</name>
<dbReference type="Pfam" id="PF01832">
    <property type="entry name" value="Glucosaminidase"/>
    <property type="match status" value="1"/>
</dbReference>
<dbReference type="SMART" id="SM00028">
    <property type="entry name" value="TPR"/>
    <property type="match status" value="4"/>
</dbReference>